<dbReference type="InterPro" id="IPR035901">
    <property type="entry name" value="GIY-YIG_endonuc_sf"/>
</dbReference>
<reference evidence="3 4" key="1">
    <citation type="submission" date="2016-01" db="EMBL/GenBank/DDBJ databases">
        <title>The draft genome sequence of Aquimarina sp. RZW4-3-2.</title>
        <authorList>
            <person name="Wang Y."/>
        </authorList>
    </citation>
    <scope>NUCLEOTIDE SEQUENCE [LARGE SCALE GENOMIC DNA]</scope>
    <source>
        <strain evidence="3 4">RZW4-3-2</strain>
    </source>
</reference>
<dbReference type="PANTHER" id="PTHR34477">
    <property type="entry name" value="UPF0213 PROTEIN YHBQ"/>
    <property type="match status" value="1"/>
</dbReference>
<keyword evidence="4" id="KW-1185">Reference proteome</keyword>
<dbReference type="AlphaFoldDB" id="A0A165SBT1"/>
<feature type="domain" description="GIY-YIG" evidence="2">
    <location>
        <begin position="2"/>
        <end position="78"/>
    </location>
</feature>
<dbReference type="RefSeq" id="WP_066319766.1">
    <property type="nucleotide sequence ID" value="NZ_LQRT01000060.1"/>
</dbReference>
<dbReference type="Gene3D" id="3.40.1440.10">
    <property type="entry name" value="GIY-YIG endonuclease"/>
    <property type="match status" value="1"/>
</dbReference>
<dbReference type="SMART" id="SM00465">
    <property type="entry name" value="GIYc"/>
    <property type="match status" value="1"/>
</dbReference>
<evidence type="ECO:0000256" key="1">
    <source>
        <dbReference type="ARBA" id="ARBA00007435"/>
    </source>
</evidence>
<dbReference type="EMBL" id="LQRT01000060">
    <property type="protein sequence ID" value="KZS38018.1"/>
    <property type="molecule type" value="Genomic_DNA"/>
</dbReference>
<dbReference type="InterPro" id="IPR050190">
    <property type="entry name" value="UPF0213_domain"/>
</dbReference>
<evidence type="ECO:0000313" key="3">
    <source>
        <dbReference type="EMBL" id="KZS38018.1"/>
    </source>
</evidence>
<evidence type="ECO:0000259" key="2">
    <source>
        <dbReference type="PROSITE" id="PS50164"/>
    </source>
</evidence>
<evidence type="ECO:0000313" key="4">
    <source>
        <dbReference type="Proteomes" id="UP000076715"/>
    </source>
</evidence>
<dbReference type="SUPFAM" id="SSF82771">
    <property type="entry name" value="GIY-YIG endonuclease"/>
    <property type="match status" value="1"/>
</dbReference>
<dbReference type="OrthoDB" id="9807770at2"/>
<dbReference type="PANTHER" id="PTHR34477:SF1">
    <property type="entry name" value="UPF0213 PROTEIN YHBQ"/>
    <property type="match status" value="1"/>
</dbReference>
<dbReference type="Proteomes" id="UP000076715">
    <property type="component" value="Unassembled WGS sequence"/>
</dbReference>
<comment type="similarity">
    <text evidence="1">Belongs to the UPF0213 family.</text>
</comment>
<accession>A0A165SBT1</accession>
<proteinExistence type="inferred from homology"/>
<name>A0A165SBT1_9FLAO</name>
<dbReference type="Pfam" id="PF01541">
    <property type="entry name" value="GIY-YIG"/>
    <property type="match status" value="1"/>
</dbReference>
<dbReference type="STRING" id="1642818.AWE51_18405"/>
<dbReference type="PROSITE" id="PS50164">
    <property type="entry name" value="GIY_YIG"/>
    <property type="match status" value="1"/>
</dbReference>
<gene>
    <name evidence="3" type="ORF">AWE51_18405</name>
</gene>
<sequence>MKYYFVYIVECSDKSLYIGLTNNLERRINEHNNGLNDNSYTSIRRPVKLIFHQEFMQFEQAERFEKKLKKWSRKKKLALANGQFDLLKLLSECKNNSHSKNFLPLDSARDDRALLFLYF</sequence>
<dbReference type="InterPro" id="IPR000305">
    <property type="entry name" value="GIY-YIG_endonuc"/>
</dbReference>
<organism evidence="3 4">
    <name type="scientific">Aquimarina aggregata</name>
    <dbReference type="NCBI Taxonomy" id="1642818"/>
    <lineage>
        <taxon>Bacteria</taxon>
        <taxon>Pseudomonadati</taxon>
        <taxon>Bacteroidota</taxon>
        <taxon>Flavobacteriia</taxon>
        <taxon>Flavobacteriales</taxon>
        <taxon>Flavobacteriaceae</taxon>
        <taxon>Aquimarina</taxon>
    </lineage>
</organism>
<dbReference type="CDD" id="cd10456">
    <property type="entry name" value="GIY-YIG_UPF0213"/>
    <property type="match status" value="1"/>
</dbReference>
<protein>
    <submittedName>
        <fullName evidence="3">Excinuclease ABC subunit C</fullName>
    </submittedName>
</protein>
<comment type="caution">
    <text evidence="3">The sequence shown here is derived from an EMBL/GenBank/DDBJ whole genome shotgun (WGS) entry which is preliminary data.</text>
</comment>